<dbReference type="InterPro" id="IPR022441">
    <property type="entry name" value="Para_beta_helix_rpt-2"/>
</dbReference>
<dbReference type="InterPro" id="IPR011050">
    <property type="entry name" value="Pectin_lyase_fold/virulence"/>
</dbReference>
<evidence type="ECO:0000259" key="1">
    <source>
        <dbReference type="Pfam" id="PF13229"/>
    </source>
</evidence>
<gene>
    <name evidence="2" type="ORF">XD54_1706</name>
</gene>
<dbReference type="AlphaFoldDB" id="A0A101EKR7"/>
<dbReference type="SMART" id="SM00710">
    <property type="entry name" value="PbH1"/>
    <property type="match status" value="8"/>
</dbReference>
<dbReference type="InterPro" id="IPR006626">
    <property type="entry name" value="PbH1"/>
</dbReference>
<protein>
    <recommendedName>
        <fullName evidence="1">Right handed beta helix domain-containing protein</fullName>
    </recommendedName>
</protein>
<name>A0A101EKR7_9EURY</name>
<dbReference type="RefSeq" id="WP_283217858.1">
    <property type="nucleotide sequence ID" value="NZ_LGFD01000041.1"/>
</dbReference>
<dbReference type="Gene3D" id="2.160.20.10">
    <property type="entry name" value="Single-stranded right-handed beta-helix, Pectin lyase-like"/>
    <property type="match status" value="2"/>
</dbReference>
<dbReference type="InterPro" id="IPR039448">
    <property type="entry name" value="Beta_helix"/>
</dbReference>
<feature type="domain" description="Right handed beta helix" evidence="1">
    <location>
        <begin position="138"/>
        <end position="288"/>
    </location>
</feature>
<evidence type="ECO:0000313" key="3">
    <source>
        <dbReference type="Proteomes" id="UP000053911"/>
    </source>
</evidence>
<evidence type="ECO:0000313" key="2">
    <source>
        <dbReference type="EMBL" id="KUK16997.1"/>
    </source>
</evidence>
<comment type="caution">
    <text evidence="2">The sequence shown here is derived from an EMBL/GenBank/DDBJ whole genome shotgun (WGS) entry which is preliminary data.</text>
</comment>
<dbReference type="Pfam" id="PF13229">
    <property type="entry name" value="Beta_helix"/>
    <property type="match status" value="2"/>
</dbReference>
<dbReference type="SUPFAM" id="SSF51126">
    <property type="entry name" value="Pectin lyase-like"/>
    <property type="match status" value="2"/>
</dbReference>
<organism evidence="2 3">
    <name type="scientific">Thermococcus sibiricus</name>
    <dbReference type="NCBI Taxonomy" id="172049"/>
    <lineage>
        <taxon>Archaea</taxon>
        <taxon>Methanobacteriati</taxon>
        <taxon>Methanobacteriota</taxon>
        <taxon>Thermococci</taxon>
        <taxon>Thermococcales</taxon>
        <taxon>Thermococcaceae</taxon>
        <taxon>Thermococcus</taxon>
    </lineage>
</organism>
<feature type="domain" description="Right handed beta helix" evidence="1">
    <location>
        <begin position="308"/>
        <end position="427"/>
    </location>
</feature>
<dbReference type="Proteomes" id="UP000053911">
    <property type="component" value="Unassembled WGS sequence"/>
</dbReference>
<proteinExistence type="predicted"/>
<dbReference type="EMBL" id="LGFD01000041">
    <property type="protein sequence ID" value="KUK16997.1"/>
    <property type="molecule type" value="Genomic_DNA"/>
</dbReference>
<dbReference type="NCBIfam" id="TIGR03804">
    <property type="entry name" value="para_beta_helix"/>
    <property type="match status" value="1"/>
</dbReference>
<reference evidence="3" key="1">
    <citation type="journal article" date="2015" name="MBio">
        <title>Genome-Resolved Metagenomic Analysis Reveals Roles for Candidate Phyla and Other Microbial Community Members in Biogeochemical Transformations in Oil Reservoirs.</title>
        <authorList>
            <person name="Hu P."/>
            <person name="Tom L."/>
            <person name="Singh A."/>
            <person name="Thomas B.C."/>
            <person name="Baker B.J."/>
            <person name="Piceno Y.M."/>
            <person name="Andersen G.L."/>
            <person name="Banfield J.F."/>
        </authorList>
    </citation>
    <scope>NUCLEOTIDE SEQUENCE [LARGE SCALE GENOMIC DNA]</scope>
</reference>
<dbReference type="InterPro" id="IPR012334">
    <property type="entry name" value="Pectin_lyas_fold"/>
</dbReference>
<accession>A0A101EKR7</accession>
<dbReference type="PATRIC" id="fig|172049.5.peg.1339"/>
<sequence length="432" mass="47223">MVGKINLSSLSFILAIIAVLISYNVYSQINWNYIQHEMENVQTMSQIPLGHYSTIVYKNGTKIIVEDWRGKRIAEGTAGVDDTIVIQQAINQGGKVFIKSGSYVITKPIIVGDNTIVEGEKETELYTPVFTTTIINLGNNCVLRNIKVNGHGKDAGTDQLGITISGQYSVVENCEVSETPNDPIIIANSNNRVINNYVHDVDEGIEVTTLRGDVTEVNNVIIAYNTVENSNGECSELRAVPGETIGDILYLGNTFRNCVAGILLYSAGTFENINIIGNTFENVKVGLSDTHPGATIRGISMISNVQENGATFIRALNTDYYGCVIQGNRIYNNTDSGINFGPKSAYNCVIKGNIIDTIIGEHGDGIRLYYNSTNNIVEGNVIRNCNRNGIRLYKNVGANIITNNIIKNCKTAIFGVLENTSNIIQNNLGYNK</sequence>